<reference evidence="4" key="1">
    <citation type="journal article" date="2017" name="bioRxiv">
        <title>Comparative analysis of the genomes of Stylophora pistillata and Acropora digitifera provides evidence for extensive differences between species of corals.</title>
        <authorList>
            <person name="Voolstra C.R."/>
            <person name="Li Y."/>
            <person name="Liew Y.J."/>
            <person name="Baumgarten S."/>
            <person name="Zoccola D."/>
            <person name="Flot J.-F."/>
            <person name="Tambutte S."/>
            <person name="Allemand D."/>
            <person name="Aranda M."/>
        </authorList>
    </citation>
    <scope>NUCLEOTIDE SEQUENCE [LARGE SCALE GENOMIC DNA]</scope>
</reference>
<dbReference type="SMART" id="SM00060">
    <property type="entry name" value="FN3"/>
    <property type="match status" value="1"/>
</dbReference>
<dbReference type="EMBL" id="LSMT01000953">
    <property type="protein sequence ID" value="PFX13535.1"/>
    <property type="molecule type" value="Genomic_DNA"/>
</dbReference>
<name>A0A2B4RB70_STYPI</name>
<feature type="compositionally biased region" description="Polar residues" evidence="1">
    <location>
        <begin position="36"/>
        <end position="49"/>
    </location>
</feature>
<dbReference type="OrthoDB" id="434099at2759"/>
<gene>
    <name evidence="3" type="primary">SDK2</name>
    <name evidence="3" type="ORF">AWC38_SpisGene22371</name>
</gene>
<dbReference type="CDD" id="cd00063">
    <property type="entry name" value="FN3"/>
    <property type="match status" value="1"/>
</dbReference>
<dbReference type="InterPro" id="IPR003961">
    <property type="entry name" value="FN3_dom"/>
</dbReference>
<accession>A0A2B4RB70</accession>
<evidence type="ECO:0000313" key="3">
    <source>
        <dbReference type="EMBL" id="PFX13535.1"/>
    </source>
</evidence>
<evidence type="ECO:0000259" key="2">
    <source>
        <dbReference type="PROSITE" id="PS50853"/>
    </source>
</evidence>
<dbReference type="AlphaFoldDB" id="A0A2B4RB70"/>
<dbReference type="SUPFAM" id="SSF49265">
    <property type="entry name" value="Fibronectin type III"/>
    <property type="match status" value="1"/>
</dbReference>
<evidence type="ECO:0000256" key="1">
    <source>
        <dbReference type="SAM" id="MobiDB-lite"/>
    </source>
</evidence>
<dbReference type="InterPro" id="IPR013783">
    <property type="entry name" value="Ig-like_fold"/>
</dbReference>
<dbReference type="STRING" id="50429.A0A2B4RB70"/>
<organism evidence="3 4">
    <name type="scientific">Stylophora pistillata</name>
    <name type="common">Smooth cauliflower coral</name>
    <dbReference type="NCBI Taxonomy" id="50429"/>
    <lineage>
        <taxon>Eukaryota</taxon>
        <taxon>Metazoa</taxon>
        <taxon>Cnidaria</taxon>
        <taxon>Anthozoa</taxon>
        <taxon>Hexacorallia</taxon>
        <taxon>Scleractinia</taxon>
        <taxon>Astrocoeniina</taxon>
        <taxon>Pocilloporidae</taxon>
        <taxon>Stylophora</taxon>
    </lineage>
</organism>
<protein>
    <submittedName>
        <fullName evidence="3">Protein sidekick-2</fullName>
    </submittedName>
</protein>
<feature type="region of interest" description="Disordered" evidence="1">
    <location>
        <begin position="22"/>
        <end position="65"/>
    </location>
</feature>
<evidence type="ECO:0000313" key="4">
    <source>
        <dbReference type="Proteomes" id="UP000225706"/>
    </source>
</evidence>
<sequence>MKKANLERSSIAKVTCHRNIQSLDDYDKTDEDEQRQLSWAISKGNSTPKSASVAGSSSGPSASNAVIPHMRSSQAQNLMNSFTNCTVTFNLNNKAWPDKPHKRRFRFIESVSRQHRLPGRPFSLSLNYVSSNKIIVSWSAPTNVGDAPSTAPGNFKVSSSSSLTLDISWDAIPVERQNGNLLGYLSYYNCKVLGSSTEHNKTVGPDELSDQLTGLELTTYEVRVAGYIAVSVGWSTGSVRKQPKEGGR</sequence>
<proteinExistence type="predicted"/>
<dbReference type="InterPro" id="IPR036116">
    <property type="entry name" value="FN3_sf"/>
</dbReference>
<comment type="caution">
    <text evidence="3">The sequence shown here is derived from an EMBL/GenBank/DDBJ whole genome shotgun (WGS) entry which is preliminary data.</text>
</comment>
<keyword evidence="4" id="KW-1185">Reference proteome</keyword>
<dbReference type="Gene3D" id="2.60.40.10">
    <property type="entry name" value="Immunoglobulins"/>
    <property type="match status" value="1"/>
</dbReference>
<dbReference type="Proteomes" id="UP000225706">
    <property type="component" value="Unassembled WGS sequence"/>
</dbReference>
<feature type="domain" description="Fibronectin type-III" evidence="2">
    <location>
        <begin position="151"/>
        <end position="246"/>
    </location>
</feature>
<feature type="compositionally biased region" description="Low complexity" evidence="1">
    <location>
        <begin position="50"/>
        <end position="65"/>
    </location>
</feature>
<dbReference type="PROSITE" id="PS50853">
    <property type="entry name" value="FN3"/>
    <property type="match status" value="1"/>
</dbReference>